<dbReference type="RefSeq" id="XP_064674911.1">
    <property type="nucleotide sequence ID" value="XM_064814064.1"/>
</dbReference>
<name>A0AAN6TN81_9PEZI</name>
<organism evidence="1 2">
    <name type="scientific">Canariomyces notabilis</name>
    <dbReference type="NCBI Taxonomy" id="2074819"/>
    <lineage>
        <taxon>Eukaryota</taxon>
        <taxon>Fungi</taxon>
        <taxon>Dikarya</taxon>
        <taxon>Ascomycota</taxon>
        <taxon>Pezizomycotina</taxon>
        <taxon>Sordariomycetes</taxon>
        <taxon>Sordariomycetidae</taxon>
        <taxon>Sordariales</taxon>
        <taxon>Chaetomiaceae</taxon>
        <taxon>Canariomyces</taxon>
    </lineage>
</organism>
<dbReference type="Proteomes" id="UP001302812">
    <property type="component" value="Unassembled WGS sequence"/>
</dbReference>
<accession>A0AAN6TN81</accession>
<dbReference type="EMBL" id="MU853332">
    <property type="protein sequence ID" value="KAK4117341.1"/>
    <property type="molecule type" value="Genomic_DNA"/>
</dbReference>
<evidence type="ECO:0000313" key="1">
    <source>
        <dbReference type="EMBL" id="KAK4117341.1"/>
    </source>
</evidence>
<proteinExistence type="predicted"/>
<dbReference type="GeneID" id="89938189"/>
<comment type="caution">
    <text evidence="1">The sequence shown here is derived from an EMBL/GenBank/DDBJ whole genome shotgun (WGS) entry which is preliminary data.</text>
</comment>
<evidence type="ECO:0000313" key="2">
    <source>
        <dbReference type="Proteomes" id="UP001302812"/>
    </source>
</evidence>
<keyword evidence="2" id="KW-1185">Reference proteome</keyword>
<sequence>MTLFLKPVMGFCGWSGTKSGGWVHGVESFGGGWEHPSPDHHLDVTSHWKILSNKSRLAGPSQFLSAFLLDLEYPDWNL</sequence>
<dbReference type="AlphaFoldDB" id="A0AAN6TN81"/>
<reference evidence="1" key="1">
    <citation type="journal article" date="2023" name="Mol. Phylogenet. Evol.">
        <title>Genome-scale phylogeny and comparative genomics of the fungal order Sordariales.</title>
        <authorList>
            <person name="Hensen N."/>
            <person name="Bonometti L."/>
            <person name="Westerberg I."/>
            <person name="Brannstrom I.O."/>
            <person name="Guillou S."/>
            <person name="Cros-Aarteil S."/>
            <person name="Calhoun S."/>
            <person name="Haridas S."/>
            <person name="Kuo A."/>
            <person name="Mondo S."/>
            <person name="Pangilinan J."/>
            <person name="Riley R."/>
            <person name="LaButti K."/>
            <person name="Andreopoulos B."/>
            <person name="Lipzen A."/>
            <person name="Chen C."/>
            <person name="Yan M."/>
            <person name="Daum C."/>
            <person name="Ng V."/>
            <person name="Clum A."/>
            <person name="Steindorff A."/>
            <person name="Ohm R.A."/>
            <person name="Martin F."/>
            <person name="Silar P."/>
            <person name="Natvig D.O."/>
            <person name="Lalanne C."/>
            <person name="Gautier V."/>
            <person name="Ament-Velasquez S.L."/>
            <person name="Kruys A."/>
            <person name="Hutchinson M.I."/>
            <person name="Powell A.J."/>
            <person name="Barry K."/>
            <person name="Miller A.N."/>
            <person name="Grigoriev I.V."/>
            <person name="Debuchy R."/>
            <person name="Gladieux P."/>
            <person name="Hiltunen Thoren M."/>
            <person name="Johannesson H."/>
        </authorList>
    </citation>
    <scope>NUCLEOTIDE SEQUENCE</scope>
    <source>
        <strain evidence="1">CBS 508.74</strain>
    </source>
</reference>
<gene>
    <name evidence="1" type="ORF">N656DRAFT_773439</name>
</gene>
<protein>
    <submittedName>
        <fullName evidence="1">Uncharacterized protein</fullName>
    </submittedName>
</protein>
<reference evidence="1" key="2">
    <citation type="submission" date="2023-05" db="EMBL/GenBank/DDBJ databases">
        <authorList>
            <consortium name="Lawrence Berkeley National Laboratory"/>
            <person name="Steindorff A."/>
            <person name="Hensen N."/>
            <person name="Bonometti L."/>
            <person name="Westerberg I."/>
            <person name="Brannstrom I.O."/>
            <person name="Guillou S."/>
            <person name="Cros-Aarteil S."/>
            <person name="Calhoun S."/>
            <person name="Haridas S."/>
            <person name="Kuo A."/>
            <person name="Mondo S."/>
            <person name="Pangilinan J."/>
            <person name="Riley R."/>
            <person name="Labutti K."/>
            <person name="Andreopoulos B."/>
            <person name="Lipzen A."/>
            <person name="Chen C."/>
            <person name="Yanf M."/>
            <person name="Daum C."/>
            <person name="Ng V."/>
            <person name="Clum A."/>
            <person name="Ohm R."/>
            <person name="Martin F."/>
            <person name="Silar P."/>
            <person name="Natvig D."/>
            <person name="Lalanne C."/>
            <person name="Gautier V."/>
            <person name="Ament-Velasquez S.L."/>
            <person name="Kruys A."/>
            <person name="Hutchinson M.I."/>
            <person name="Powell A.J."/>
            <person name="Barry K."/>
            <person name="Miller A.N."/>
            <person name="Grigoriev I.V."/>
            <person name="Debuchy R."/>
            <person name="Gladieux P."/>
            <person name="Thoren M.H."/>
            <person name="Johannesson H."/>
        </authorList>
    </citation>
    <scope>NUCLEOTIDE SEQUENCE</scope>
    <source>
        <strain evidence="1">CBS 508.74</strain>
    </source>
</reference>